<proteinExistence type="predicted"/>
<dbReference type="FunFam" id="2.60.120.430:FF:000005">
    <property type="entry name" value="Putative receptor-like protein kinase"/>
    <property type="match status" value="1"/>
</dbReference>
<keyword evidence="4 13" id="KW-0812">Transmembrane</keyword>
<keyword evidence="6 12" id="KW-0547">Nucleotide-binding</keyword>
<dbReference type="CDD" id="cd14066">
    <property type="entry name" value="STKc_IRAK"/>
    <property type="match status" value="1"/>
</dbReference>
<dbReference type="GO" id="GO:0005524">
    <property type="term" value="F:ATP binding"/>
    <property type="evidence" value="ECO:0007669"/>
    <property type="project" value="UniProtKB-UniRule"/>
</dbReference>
<dbReference type="InterPro" id="IPR000719">
    <property type="entry name" value="Prot_kinase_dom"/>
</dbReference>
<evidence type="ECO:0000256" key="1">
    <source>
        <dbReference type="ARBA" id="ARBA00004479"/>
    </source>
</evidence>
<dbReference type="InterPro" id="IPR045272">
    <property type="entry name" value="ANXUR1/2-like"/>
</dbReference>
<dbReference type="Pfam" id="PF07714">
    <property type="entry name" value="PK_Tyr_Ser-Thr"/>
    <property type="match status" value="1"/>
</dbReference>
<dbReference type="FunFam" id="3.30.200.20:FF:000039">
    <property type="entry name" value="receptor-like protein kinase FERONIA"/>
    <property type="match status" value="1"/>
</dbReference>
<keyword evidence="9 13" id="KW-1133">Transmembrane helix</keyword>
<dbReference type="PROSITE" id="PS50011">
    <property type="entry name" value="PROTEIN_KINASE_DOM"/>
    <property type="match status" value="1"/>
</dbReference>
<dbReference type="Gene3D" id="3.30.200.20">
    <property type="entry name" value="Phosphorylase Kinase, domain 1"/>
    <property type="match status" value="1"/>
</dbReference>
<comment type="subcellular location">
    <subcellularLocation>
        <location evidence="1">Membrane</location>
        <topology evidence="1">Single-pass type I membrane protein</topology>
    </subcellularLocation>
</comment>
<dbReference type="PROSITE" id="PS00107">
    <property type="entry name" value="PROTEIN_KINASE_ATP"/>
    <property type="match status" value="1"/>
</dbReference>
<evidence type="ECO:0000256" key="7">
    <source>
        <dbReference type="ARBA" id="ARBA00022777"/>
    </source>
</evidence>
<keyword evidence="2" id="KW-0723">Serine/threonine-protein kinase</keyword>
<evidence type="ECO:0000313" key="16">
    <source>
        <dbReference type="EMBL" id="KAK4584760.1"/>
    </source>
</evidence>
<evidence type="ECO:0000256" key="8">
    <source>
        <dbReference type="ARBA" id="ARBA00022840"/>
    </source>
</evidence>
<evidence type="ECO:0000256" key="3">
    <source>
        <dbReference type="ARBA" id="ARBA00022679"/>
    </source>
</evidence>
<dbReference type="GO" id="GO:0009506">
    <property type="term" value="C:plasmodesma"/>
    <property type="evidence" value="ECO:0007669"/>
    <property type="project" value="TreeGrafter"/>
</dbReference>
<feature type="binding site" evidence="12">
    <location>
        <position position="458"/>
    </location>
    <ligand>
        <name>ATP</name>
        <dbReference type="ChEBI" id="CHEBI:30616"/>
    </ligand>
</feature>
<dbReference type="InterPro" id="IPR001245">
    <property type="entry name" value="Ser-Thr/Tyr_kinase_cat_dom"/>
</dbReference>
<keyword evidence="3" id="KW-0808">Transferase</keyword>
<dbReference type="EMBL" id="JAXUIC010000006">
    <property type="protein sequence ID" value="KAK4584760.1"/>
    <property type="molecule type" value="Genomic_DNA"/>
</dbReference>
<dbReference type="GO" id="GO:0005886">
    <property type="term" value="C:plasma membrane"/>
    <property type="evidence" value="ECO:0007669"/>
    <property type="project" value="TreeGrafter"/>
</dbReference>
<keyword evidence="8 12" id="KW-0067">ATP-binding</keyword>
<name>A0AAN7F337_QUERU</name>
<dbReference type="Gene3D" id="2.60.120.430">
    <property type="entry name" value="Galactose-binding lectin"/>
    <property type="match status" value="2"/>
</dbReference>
<evidence type="ECO:0000259" key="15">
    <source>
        <dbReference type="PROSITE" id="PS50011"/>
    </source>
</evidence>
<keyword evidence="10 13" id="KW-0472">Membrane</keyword>
<dbReference type="Pfam" id="PF11721">
    <property type="entry name" value="Malectin"/>
    <property type="match status" value="1"/>
</dbReference>
<dbReference type="PANTHER" id="PTHR27003:SF398">
    <property type="entry name" value="PROTEIN KINASE DOMAIN-CONTAINING PROTEIN"/>
    <property type="match status" value="1"/>
</dbReference>
<dbReference type="InterPro" id="IPR017441">
    <property type="entry name" value="Protein_kinase_ATP_BS"/>
</dbReference>
<evidence type="ECO:0000256" key="5">
    <source>
        <dbReference type="ARBA" id="ARBA00022729"/>
    </source>
</evidence>
<protein>
    <recommendedName>
        <fullName evidence="15">Protein kinase domain-containing protein</fullName>
    </recommendedName>
</protein>
<feature type="domain" description="Protein kinase" evidence="15">
    <location>
        <begin position="430"/>
        <end position="702"/>
    </location>
</feature>
<dbReference type="PROSITE" id="PS00108">
    <property type="entry name" value="PROTEIN_KINASE_ST"/>
    <property type="match status" value="1"/>
</dbReference>
<reference evidence="16 17" key="1">
    <citation type="journal article" date="2023" name="G3 (Bethesda)">
        <title>A haplotype-resolved chromosome-scale genome for Quercus rubra L. provides insights into the genetics of adaptive traits for red oak species.</title>
        <authorList>
            <person name="Kapoor B."/>
            <person name="Jenkins J."/>
            <person name="Schmutz J."/>
            <person name="Zhebentyayeva T."/>
            <person name="Kuelheim C."/>
            <person name="Coggeshall M."/>
            <person name="Heim C."/>
            <person name="Lasky J.R."/>
            <person name="Leites L."/>
            <person name="Islam-Faridi N."/>
            <person name="Romero-Severson J."/>
            <person name="DeLeo V.L."/>
            <person name="Lucas S.M."/>
            <person name="Lazic D."/>
            <person name="Gailing O."/>
            <person name="Carlson J."/>
            <person name="Staton M."/>
        </authorList>
    </citation>
    <scope>NUCLEOTIDE SEQUENCE [LARGE SCALE GENOMIC DNA]</scope>
    <source>
        <strain evidence="16">Pseudo-F2</strain>
    </source>
</reference>
<dbReference type="Pfam" id="PF12819">
    <property type="entry name" value="Malectin_like"/>
    <property type="match status" value="1"/>
</dbReference>
<evidence type="ECO:0000256" key="13">
    <source>
        <dbReference type="SAM" id="Phobius"/>
    </source>
</evidence>
<feature type="chain" id="PRO_5042917045" description="Protein kinase domain-containing protein" evidence="14">
    <location>
        <begin position="30"/>
        <end position="771"/>
    </location>
</feature>
<dbReference type="InterPro" id="IPR024788">
    <property type="entry name" value="Malectin-like_Carb-bd_dom"/>
</dbReference>
<dbReference type="SMART" id="SM00220">
    <property type="entry name" value="S_TKc"/>
    <property type="match status" value="1"/>
</dbReference>
<organism evidence="16 17">
    <name type="scientific">Quercus rubra</name>
    <name type="common">Northern red oak</name>
    <name type="synonym">Quercus borealis</name>
    <dbReference type="NCBI Taxonomy" id="3512"/>
    <lineage>
        <taxon>Eukaryota</taxon>
        <taxon>Viridiplantae</taxon>
        <taxon>Streptophyta</taxon>
        <taxon>Embryophyta</taxon>
        <taxon>Tracheophyta</taxon>
        <taxon>Spermatophyta</taxon>
        <taxon>Magnoliopsida</taxon>
        <taxon>eudicotyledons</taxon>
        <taxon>Gunneridae</taxon>
        <taxon>Pentapetalae</taxon>
        <taxon>rosids</taxon>
        <taxon>fabids</taxon>
        <taxon>Fagales</taxon>
        <taxon>Fagaceae</taxon>
        <taxon>Quercus</taxon>
    </lineage>
</organism>
<dbReference type="GO" id="GO:0004674">
    <property type="term" value="F:protein serine/threonine kinase activity"/>
    <property type="evidence" value="ECO:0007669"/>
    <property type="project" value="UniProtKB-KW"/>
</dbReference>
<dbReference type="PANTHER" id="PTHR27003">
    <property type="entry name" value="OS07G0166700 PROTEIN"/>
    <property type="match status" value="1"/>
</dbReference>
<evidence type="ECO:0000256" key="11">
    <source>
        <dbReference type="ARBA" id="ARBA00023180"/>
    </source>
</evidence>
<evidence type="ECO:0000256" key="4">
    <source>
        <dbReference type="ARBA" id="ARBA00022692"/>
    </source>
</evidence>
<evidence type="ECO:0000256" key="9">
    <source>
        <dbReference type="ARBA" id="ARBA00022989"/>
    </source>
</evidence>
<dbReference type="FunFam" id="1.10.510.10:FF:000252">
    <property type="entry name" value="Receptor-like protein kinase FERONIA"/>
    <property type="match status" value="1"/>
</dbReference>
<dbReference type="Gene3D" id="1.10.510.10">
    <property type="entry name" value="Transferase(Phosphotransferase) domain 1"/>
    <property type="match status" value="1"/>
</dbReference>
<gene>
    <name evidence="16" type="ORF">RGQ29_022454</name>
</gene>
<dbReference type="InterPro" id="IPR011009">
    <property type="entry name" value="Kinase-like_dom_sf"/>
</dbReference>
<evidence type="ECO:0000313" key="17">
    <source>
        <dbReference type="Proteomes" id="UP001324115"/>
    </source>
</evidence>
<dbReference type="InterPro" id="IPR021720">
    <property type="entry name" value="Malectin_dom"/>
</dbReference>
<keyword evidence="17" id="KW-1185">Reference proteome</keyword>
<accession>A0AAN7F337</accession>
<dbReference type="GO" id="GO:0004714">
    <property type="term" value="F:transmembrane receptor protein tyrosine kinase activity"/>
    <property type="evidence" value="ECO:0007669"/>
    <property type="project" value="InterPro"/>
</dbReference>
<evidence type="ECO:0000256" key="12">
    <source>
        <dbReference type="PROSITE-ProRule" id="PRU10141"/>
    </source>
</evidence>
<dbReference type="AlphaFoldDB" id="A0AAN7F337"/>
<dbReference type="InterPro" id="IPR008271">
    <property type="entry name" value="Ser/Thr_kinase_AS"/>
</dbReference>
<keyword evidence="7" id="KW-0418">Kinase</keyword>
<keyword evidence="11" id="KW-0325">Glycoprotein</keyword>
<evidence type="ECO:0000256" key="2">
    <source>
        <dbReference type="ARBA" id="ARBA00022527"/>
    </source>
</evidence>
<feature type="signal peptide" evidence="14">
    <location>
        <begin position="1"/>
        <end position="29"/>
    </location>
</feature>
<evidence type="ECO:0000256" key="10">
    <source>
        <dbReference type="ARBA" id="ARBA00023136"/>
    </source>
</evidence>
<dbReference type="Proteomes" id="UP001324115">
    <property type="component" value="Unassembled WGS sequence"/>
</dbReference>
<keyword evidence="5 14" id="KW-0732">Signal</keyword>
<evidence type="ECO:0000256" key="6">
    <source>
        <dbReference type="ARBA" id="ARBA00022741"/>
    </source>
</evidence>
<evidence type="ECO:0000256" key="14">
    <source>
        <dbReference type="SAM" id="SignalP"/>
    </source>
</evidence>
<dbReference type="SUPFAM" id="SSF56112">
    <property type="entry name" value="Protein kinase-like (PK-like)"/>
    <property type="match status" value="1"/>
</dbReference>
<sequence length="771" mass="86241">MEKPQLHKIHLPPFAALLFLLQFLSVAYSLTDNYFFINCGSATNANTDLRNFVADLNSNDSISSSFSFTGHSSPVSQSSGTSSTLYQTARIFRRNSSYEFDVPNNGTYFVRLHFFTFSTPTDLSTALFNVWTSGSSLLLNFTGKNSSNSPIIKEFFLPITAGKFIVYFLPRESSFAFINAIEVFPAVESFIPDQALQISPAGSFNSFKGLVSRTLQTIYRINKTAPALIYKTAKWINTSGQFNITWSFNVSKSDRHLVRVHFCDIISTSPNTQNFSLYFYSNFSKLINSYEYAFQLAVPFYLDFVVDSDDSGHMDISIGRLDDGAFPFLNGLEIMKILGNSGLTLSKHKKEHVFLMVGSTLGGLGLIGIFVVLFFLVFRCRKLKPIETSEWSPLPGGRSSHSRMTEGTIPDMNLRLKIPFAEIQFETKNFETKLLIGKGGFGNVYRGTLRNGTEVAVKRSEPGSGQGLPEFQTEIMVLSKIRHHHLVSLIGYCDERSEMILVYEFMANGTLRDHLYASDKPPLSWKQRLEICIGAAKGLHYLHKGSAGGIIHHDVKPTNILLDKNHVAKVSDFGLSKSSPLDDTHVSTTVKGTIGYLDPEYFKPQQLTEKSDVYSFGVVLLEVLCARPAIESMLPREQANLAEWAMLCKNKGLLEDIVDPSLMGQINPDSPRKFIETTEKCLQECSTDCPTMSDVFWDLEYALQLQQTAMPREPHEDSTIGGSAALTMPDVWQFPSINLFIERDDVPIIMDDGSYTNGSEVFFQLKIDGSR</sequence>
<comment type="caution">
    <text evidence="16">The sequence shown here is derived from an EMBL/GenBank/DDBJ whole genome shotgun (WGS) entry which is preliminary data.</text>
</comment>
<feature type="transmembrane region" description="Helical" evidence="13">
    <location>
        <begin position="353"/>
        <end position="378"/>
    </location>
</feature>